<name>F5RAZ4_METUF</name>
<keyword evidence="3" id="KW-1185">Reference proteome</keyword>
<protein>
    <submittedName>
        <fullName evidence="2">Uncharacterized protein</fullName>
    </submittedName>
</protein>
<accession>F5RAZ4</accession>
<evidence type="ECO:0000313" key="2">
    <source>
        <dbReference type="EMBL" id="EGK72255.1"/>
    </source>
</evidence>
<feature type="compositionally biased region" description="Polar residues" evidence="1">
    <location>
        <begin position="1"/>
        <end position="11"/>
    </location>
</feature>
<dbReference type="EMBL" id="AFHG01000041">
    <property type="protein sequence ID" value="EGK72255.1"/>
    <property type="molecule type" value="Genomic_DNA"/>
</dbReference>
<comment type="caution">
    <text evidence="2">The sequence shown here is derived from an EMBL/GenBank/DDBJ whole genome shotgun (WGS) entry which is preliminary data.</text>
</comment>
<proteinExistence type="predicted"/>
<evidence type="ECO:0000256" key="1">
    <source>
        <dbReference type="SAM" id="MobiDB-lite"/>
    </source>
</evidence>
<feature type="region of interest" description="Disordered" evidence="1">
    <location>
        <begin position="55"/>
        <end position="75"/>
    </location>
</feature>
<sequence>MGSHQTFSALQKITGFDNEGENDEQEAFEGLVSMGSTHSTLRYLIKRDCGRVYKHGSISPRHPRVRGRIYGEQRS</sequence>
<reference evidence="2 3" key="1">
    <citation type="journal article" date="2011" name="J. Bacteriol.">
        <title>Genome sequence of Methyloversatilis universalis FAM5T, a methylotrophic representative of the order Rhodocyclales.</title>
        <authorList>
            <person name="Kittichotirat W."/>
            <person name="Good N.M."/>
            <person name="Hall R."/>
            <person name="Bringel F."/>
            <person name="Lajus A."/>
            <person name="Medigue C."/>
            <person name="Smalley N.E."/>
            <person name="Beck D."/>
            <person name="Bumgarner R."/>
            <person name="Vuilleumier S."/>
            <person name="Kalyuzhnaya M.G."/>
        </authorList>
    </citation>
    <scope>NUCLEOTIDE SEQUENCE [LARGE SCALE GENOMIC DNA]</scope>
    <source>
        <strain evidence="3">ATCC BAA-1314 / JCM 13912 / FAM5</strain>
    </source>
</reference>
<dbReference type="Proteomes" id="UP000005019">
    <property type="component" value="Unassembled WGS sequence"/>
</dbReference>
<dbReference type="AlphaFoldDB" id="F5RAZ4"/>
<evidence type="ECO:0000313" key="3">
    <source>
        <dbReference type="Proteomes" id="UP000005019"/>
    </source>
</evidence>
<feature type="region of interest" description="Disordered" evidence="1">
    <location>
        <begin position="1"/>
        <end position="22"/>
    </location>
</feature>
<gene>
    <name evidence="2" type="ORF">METUNv1_01371</name>
</gene>
<organism evidence="2 3">
    <name type="scientific">Methyloversatilis universalis (strain ATCC BAA-1314 / DSM 25237 / JCM 13912 / CCUG 52030 / FAM5)</name>
    <dbReference type="NCBI Taxonomy" id="1000565"/>
    <lineage>
        <taxon>Bacteria</taxon>
        <taxon>Pseudomonadati</taxon>
        <taxon>Pseudomonadota</taxon>
        <taxon>Betaproteobacteria</taxon>
        <taxon>Nitrosomonadales</taxon>
        <taxon>Sterolibacteriaceae</taxon>
        <taxon>Methyloversatilis</taxon>
    </lineage>
</organism>